<comment type="similarity">
    <text evidence="1">Belongs to the short-chain dehydrogenases/reductases (SDR) family.</text>
</comment>
<protein>
    <submittedName>
        <fullName evidence="3">3-oxoacyl-[acyl-carrier-protein] reductase FabG</fullName>
    </submittedName>
</protein>
<proteinExistence type="inferred from homology"/>
<dbReference type="PATRIC" id="fig|1461584.3.peg.2772"/>
<gene>
    <name evidence="3" type="primary">fabG_12</name>
    <name evidence="3" type="ORF">BN1051_02799</name>
</gene>
<dbReference type="PANTHER" id="PTHR43943">
    <property type="entry name" value="DEHYDROGENASE/REDUCTASE (SDR FAMILY) MEMBER 4"/>
    <property type="match status" value="1"/>
</dbReference>
<dbReference type="SUPFAM" id="SSF51735">
    <property type="entry name" value="NAD(P)-binding Rossmann-fold domains"/>
    <property type="match status" value="1"/>
</dbReference>
<dbReference type="EMBL" id="LN483072">
    <property type="protein sequence ID" value="CEA09429.1"/>
    <property type="molecule type" value="Genomic_DNA"/>
</dbReference>
<dbReference type="AlphaFoldDB" id="A0A078MT28"/>
<dbReference type="FunFam" id="3.40.50.720:FF:000084">
    <property type="entry name" value="Short-chain dehydrogenase reductase"/>
    <property type="match status" value="1"/>
</dbReference>
<dbReference type="GO" id="GO:0016491">
    <property type="term" value="F:oxidoreductase activity"/>
    <property type="evidence" value="ECO:0007669"/>
    <property type="project" value="UniProtKB-KW"/>
</dbReference>
<dbReference type="PRINTS" id="PR00081">
    <property type="entry name" value="GDHRDH"/>
</dbReference>
<accession>A0A078MT28</accession>
<name>A0A078MT28_9MICC</name>
<evidence type="ECO:0000313" key="3">
    <source>
        <dbReference type="EMBL" id="CEA09429.1"/>
    </source>
</evidence>
<dbReference type="Gene3D" id="3.40.50.720">
    <property type="entry name" value="NAD(P)-binding Rossmann-like Domain"/>
    <property type="match status" value="1"/>
</dbReference>
<keyword evidence="2" id="KW-0560">Oxidoreductase</keyword>
<reference evidence="3" key="1">
    <citation type="submission" date="2014-07" db="EMBL/GenBank/DDBJ databases">
        <authorList>
            <person name="Urmite Genomes Urmite Genomes"/>
        </authorList>
    </citation>
    <scope>NUCLEOTIDE SEQUENCE</scope>
    <source>
        <strain evidence="3">11W110_air</strain>
    </source>
</reference>
<dbReference type="PANTHER" id="PTHR43943:SF17">
    <property type="entry name" value="3-PHENYLPROPIONATE-DIHYDRODIOL_CINNAMIC ACID-DIHYDRODIOL DEHYDROGENASE"/>
    <property type="match status" value="1"/>
</dbReference>
<dbReference type="Pfam" id="PF13561">
    <property type="entry name" value="adh_short_C2"/>
    <property type="match status" value="1"/>
</dbReference>
<sequence length="253" mass="26020">MDLQLSGKTALVTGGTRGIGRAIVEAFAAEGTNVAFCARGPEEIAATEAALADTGVRVAGAVVDMADADAVARWVADVGEGFGRLDAVVSNVSALEIADDPAAWEACLRVDLLGTVALMKAALPYVERSEAPSLVAISSVSGREVDFASGPYGTVKSALIAYMAGLAFQLAARGIRANTVSPGNTYHDGGVWQSIEAGDPQLFRESMDLNPTGRMGTPQEVADVVVFVSSSRAARMTGANVLVDGGLSRGIQF</sequence>
<organism evidence="3">
    <name type="scientific">Arthrobacter saudimassiliensis</name>
    <dbReference type="NCBI Taxonomy" id="1461584"/>
    <lineage>
        <taxon>Bacteria</taxon>
        <taxon>Bacillati</taxon>
        <taxon>Actinomycetota</taxon>
        <taxon>Actinomycetes</taxon>
        <taxon>Micrococcales</taxon>
        <taxon>Micrococcaceae</taxon>
        <taxon>Arthrobacter</taxon>
    </lineage>
</organism>
<dbReference type="InterPro" id="IPR002347">
    <property type="entry name" value="SDR_fam"/>
</dbReference>
<evidence type="ECO:0000256" key="2">
    <source>
        <dbReference type="ARBA" id="ARBA00023002"/>
    </source>
</evidence>
<evidence type="ECO:0000256" key="1">
    <source>
        <dbReference type="ARBA" id="ARBA00006484"/>
    </source>
</evidence>
<dbReference type="InterPro" id="IPR036291">
    <property type="entry name" value="NAD(P)-bd_dom_sf"/>
</dbReference>